<gene>
    <name evidence="2" type="ORF">CSO01_05620</name>
</gene>
<dbReference type="EMBL" id="BKAL01000002">
    <property type="protein sequence ID" value="GEP67847.1"/>
    <property type="molecule type" value="Genomic_DNA"/>
</dbReference>
<dbReference type="OrthoDB" id="4827894at2"/>
<dbReference type="Proteomes" id="UP000321798">
    <property type="component" value="Unassembled WGS sequence"/>
</dbReference>
<accession>A0A512P9F8</accession>
<sequence>MNWLRARLQRATDAEAGSVTVFVAISTLGLLLLVGLVADGGAKLRATQRADATAAEAARAGGQALDLAAAVAGTHDRVDRAVATRAAQAYLDTAGATGTVTISEDRTRLLVTVQDAAPTAFLGLIGIDRVTVTGSAQAALVDGITGGGP</sequence>
<name>A0A512P9F8_9CELL</name>
<dbReference type="RefSeq" id="WP_146951638.1">
    <property type="nucleotide sequence ID" value="NZ_BAABBJ010000015.1"/>
</dbReference>
<dbReference type="AlphaFoldDB" id="A0A512P9F8"/>
<protein>
    <submittedName>
        <fullName evidence="2">Uncharacterized protein</fullName>
    </submittedName>
</protein>
<keyword evidence="1" id="KW-0472">Membrane</keyword>
<evidence type="ECO:0000256" key="1">
    <source>
        <dbReference type="SAM" id="Phobius"/>
    </source>
</evidence>
<feature type="transmembrane region" description="Helical" evidence="1">
    <location>
        <begin position="20"/>
        <end position="38"/>
    </location>
</feature>
<proteinExistence type="predicted"/>
<keyword evidence="3" id="KW-1185">Reference proteome</keyword>
<keyword evidence="1" id="KW-1133">Transmembrane helix</keyword>
<evidence type="ECO:0000313" key="3">
    <source>
        <dbReference type="Proteomes" id="UP000321798"/>
    </source>
</evidence>
<comment type="caution">
    <text evidence="2">The sequence shown here is derived from an EMBL/GenBank/DDBJ whole genome shotgun (WGS) entry which is preliminary data.</text>
</comment>
<evidence type="ECO:0000313" key="2">
    <source>
        <dbReference type="EMBL" id="GEP67847.1"/>
    </source>
</evidence>
<keyword evidence="1" id="KW-0812">Transmembrane</keyword>
<organism evidence="2 3">
    <name type="scientific">Cellulomonas soli</name>
    <dbReference type="NCBI Taxonomy" id="931535"/>
    <lineage>
        <taxon>Bacteria</taxon>
        <taxon>Bacillati</taxon>
        <taxon>Actinomycetota</taxon>
        <taxon>Actinomycetes</taxon>
        <taxon>Micrococcales</taxon>
        <taxon>Cellulomonadaceae</taxon>
        <taxon>Cellulomonas</taxon>
    </lineage>
</organism>
<reference evidence="2 3" key="1">
    <citation type="submission" date="2019-07" db="EMBL/GenBank/DDBJ databases">
        <title>Whole genome shotgun sequence of Cellulomonas soli NBRC 109434.</title>
        <authorList>
            <person name="Hosoyama A."/>
            <person name="Uohara A."/>
            <person name="Ohji S."/>
            <person name="Ichikawa N."/>
        </authorList>
    </citation>
    <scope>NUCLEOTIDE SEQUENCE [LARGE SCALE GENOMIC DNA]</scope>
    <source>
        <strain evidence="2 3">NBRC 109434</strain>
    </source>
</reference>